<dbReference type="EMBL" id="CP111017">
    <property type="protein sequence ID" value="WAR08256.1"/>
    <property type="molecule type" value="Genomic_DNA"/>
</dbReference>
<keyword evidence="14" id="KW-0862">Zinc</keyword>
<proteinExistence type="inferred from homology"/>
<keyword evidence="10" id="KW-0863">Zinc-finger</keyword>
<feature type="domain" description="A20-type" evidence="18">
    <location>
        <begin position="562"/>
        <end position="596"/>
    </location>
</feature>
<evidence type="ECO:0000259" key="18">
    <source>
        <dbReference type="PROSITE" id="PS51036"/>
    </source>
</evidence>
<dbReference type="PANTHER" id="PTHR13367">
    <property type="entry name" value="UBIQUITIN THIOESTERASE"/>
    <property type="match status" value="1"/>
</dbReference>
<keyword evidence="9" id="KW-0479">Metal-binding</keyword>
<evidence type="ECO:0000256" key="9">
    <source>
        <dbReference type="ARBA" id="ARBA00022723"/>
    </source>
</evidence>
<dbReference type="PROSITE" id="PS50802">
    <property type="entry name" value="OTU"/>
    <property type="match status" value="1"/>
</dbReference>
<dbReference type="SMART" id="SM00259">
    <property type="entry name" value="ZnF_A20"/>
    <property type="match status" value="5"/>
</dbReference>
<evidence type="ECO:0000313" key="19">
    <source>
        <dbReference type="EMBL" id="WAR08256.1"/>
    </source>
</evidence>
<comment type="subcellular location">
    <subcellularLocation>
        <location evidence="3">Cytoplasm</location>
    </subcellularLocation>
    <subcellularLocation>
        <location evidence="2">Nucleus</location>
    </subcellularLocation>
</comment>
<evidence type="ECO:0000259" key="17">
    <source>
        <dbReference type="PROSITE" id="PS50802"/>
    </source>
</evidence>
<evidence type="ECO:0000256" key="16">
    <source>
        <dbReference type="SAM" id="MobiDB-lite"/>
    </source>
</evidence>
<dbReference type="InterPro" id="IPR051346">
    <property type="entry name" value="OTU_Deubiquitinase"/>
</dbReference>
<evidence type="ECO:0000256" key="15">
    <source>
        <dbReference type="ARBA" id="ARBA00023242"/>
    </source>
</evidence>
<evidence type="ECO:0000256" key="10">
    <source>
        <dbReference type="ARBA" id="ARBA00022771"/>
    </source>
</evidence>
<evidence type="ECO:0000256" key="1">
    <source>
        <dbReference type="ARBA" id="ARBA00000707"/>
    </source>
</evidence>
<evidence type="ECO:0000256" key="4">
    <source>
        <dbReference type="ARBA" id="ARBA00005865"/>
    </source>
</evidence>
<dbReference type="PANTHER" id="PTHR13367:SF3">
    <property type="entry name" value="TUMOR NECROSIS FACTOR ALPHA-INDUCED PROTEIN 3"/>
    <property type="match status" value="1"/>
</dbReference>
<protein>
    <recommendedName>
        <fullName evidence="5">ubiquitinyl hydrolase 1</fullName>
        <ecNumber evidence="5">3.4.19.12</ecNumber>
    </recommendedName>
</protein>
<dbReference type="EC" id="3.4.19.12" evidence="5"/>
<evidence type="ECO:0000256" key="3">
    <source>
        <dbReference type="ARBA" id="ARBA00004496"/>
    </source>
</evidence>
<dbReference type="Pfam" id="PF02338">
    <property type="entry name" value="OTU"/>
    <property type="match status" value="1"/>
</dbReference>
<comment type="catalytic activity">
    <reaction evidence="1">
        <text>Thiol-dependent hydrolysis of ester, thioester, amide, peptide and isopeptide bonds formed by the C-terminal Gly of ubiquitin (a 76-residue protein attached to proteins as an intracellular targeting signal).</text>
        <dbReference type="EC" id="3.4.19.12"/>
    </reaction>
</comment>
<dbReference type="InterPro" id="IPR003323">
    <property type="entry name" value="OTU_dom"/>
</dbReference>
<feature type="compositionally biased region" description="Polar residues" evidence="16">
    <location>
        <begin position="1017"/>
        <end position="1032"/>
    </location>
</feature>
<keyword evidence="8" id="KW-0645">Protease</keyword>
<evidence type="ECO:0000256" key="11">
    <source>
        <dbReference type="ARBA" id="ARBA00022786"/>
    </source>
</evidence>
<feature type="region of interest" description="Disordered" evidence="16">
    <location>
        <begin position="887"/>
        <end position="937"/>
    </location>
</feature>
<name>A0ABY7EHH8_MYAAR</name>
<accession>A0ABY7EHH8</accession>
<dbReference type="Gene3D" id="4.10.240.30">
    <property type="match status" value="2"/>
</dbReference>
<keyword evidence="7" id="KW-0597">Phosphoprotein</keyword>
<evidence type="ECO:0000256" key="12">
    <source>
        <dbReference type="ARBA" id="ARBA00022801"/>
    </source>
</evidence>
<keyword evidence="20" id="KW-1185">Reference proteome</keyword>
<dbReference type="Gene3D" id="1.20.5.4770">
    <property type="match status" value="1"/>
</dbReference>
<reference evidence="19" key="1">
    <citation type="submission" date="2022-11" db="EMBL/GenBank/DDBJ databases">
        <title>Centuries of genome instability and evolution in soft-shell clam transmissible cancer (bioRxiv).</title>
        <authorList>
            <person name="Hart S.F.M."/>
            <person name="Yonemitsu M.A."/>
            <person name="Giersch R.M."/>
            <person name="Beal B.F."/>
            <person name="Arriagada G."/>
            <person name="Davis B.W."/>
            <person name="Ostrander E.A."/>
            <person name="Goff S.P."/>
            <person name="Metzger M.J."/>
        </authorList>
    </citation>
    <scope>NUCLEOTIDE SEQUENCE</scope>
    <source>
        <strain evidence="19">MELC-2E11</strain>
        <tissue evidence="19">Siphon/mantle</tissue>
    </source>
</reference>
<evidence type="ECO:0000256" key="8">
    <source>
        <dbReference type="ARBA" id="ARBA00022670"/>
    </source>
</evidence>
<feature type="region of interest" description="Disordered" evidence="16">
    <location>
        <begin position="1017"/>
        <end position="1036"/>
    </location>
</feature>
<evidence type="ECO:0000256" key="13">
    <source>
        <dbReference type="ARBA" id="ARBA00022807"/>
    </source>
</evidence>
<evidence type="ECO:0000256" key="2">
    <source>
        <dbReference type="ARBA" id="ARBA00004123"/>
    </source>
</evidence>
<comment type="similarity">
    <text evidence="4">Belongs to the peptidase C64 family.</text>
</comment>
<organism evidence="19 20">
    <name type="scientific">Mya arenaria</name>
    <name type="common">Soft-shell clam</name>
    <dbReference type="NCBI Taxonomy" id="6604"/>
    <lineage>
        <taxon>Eukaryota</taxon>
        <taxon>Metazoa</taxon>
        <taxon>Spiralia</taxon>
        <taxon>Lophotrochozoa</taxon>
        <taxon>Mollusca</taxon>
        <taxon>Bivalvia</taxon>
        <taxon>Autobranchia</taxon>
        <taxon>Heteroconchia</taxon>
        <taxon>Euheterodonta</taxon>
        <taxon>Imparidentia</taxon>
        <taxon>Neoheterodontei</taxon>
        <taxon>Myida</taxon>
        <taxon>Myoidea</taxon>
        <taxon>Myidae</taxon>
        <taxon>Mya</taxon>
    </lineage>
</organism>
<sequence length="1111" mass="124338">MTMICHGEYSPELPPTILPVLYGFLDRPYTQLADSYHIHSSLVFVKQNGMAPAALSLDTTGQSHSERTSLDLIFLANDVALSRSTSSSTGLTVSADPSYQLEKRLSVTGTHTQPTTINTKFNKYQIAIPLLESFSPQLSRNFQDAIFDNDMLNDLESSHIINWCRTTKKLYPIKTTADGNCLLHSVSQALWGIEDTGNFLRRLLYLNISMDPENIFYKRWLFNQQSDLGSNQVDVRLNTEQHKAEWENVKKGTEDAENQSRLGLPYETLEAIHLYVAANTLRRPIILLADSQARNVYGQEIQESHIGGIYLPLEIPADRCHKSPLVIGYSMNHFAPLVFQRDRPNSENEYQGVPLVTKEISMLPCRFLLPQEQADGYAWNLLQSYMSLRNVVYNGIEVPVAILNHTPLPESANVVDKYVADCRTKFHQVVNPPLASGIHVAPFNFQVQGQGQSGAGNFVVPPEGLNFPQAFGNANQLGPFYRPEPEQTKERCYTVGCKYLGDPQLQGLCSKCFKDFTIQYARQEEAQRQLAKKPSTSAWGGRENVTIKPTTQRQLSGYRDLSMMGENCKAGCGFLCSQSTFPYCHECYPKYQIPTQPTQPDPTMRPEFSLMAETCRTPDCKFRCSQATQPYCHECYEKHRPPVLAPPSAPPPSIPVVTQPMGRRSPIPPMGPQGMQVTGFLFGNEEDETQVVSLRDRNMRPLNQVAELSPLVRERPPALATSSPIPQPMQVDIQQGELDRSCSTTGCHNKAVRGNNGNCNNCYQLSLFGTATTGNKDIEPVRMEEETQQCANPHCDQTAFVKGLCTNCFLSAGSPTSAVRQEHPLDFNIMPQPEEKILNSRLNEAKITYQRTLIPEHTVTGCKSMIYPPRRLCEECQEDLERAKSLKTRQYSRELATQNSAQPRRNHTYPLATSTKGDRQPERQNVTAPLPSSGKRSGELCIEKGCQRYGDPAQGKRCSNHYQVAMSNFPPNMSAEDQVQLLKVRQMKSSAGNQSPLTVTRNQQGLITVVNQSGVKPAGNQTRITQTGNQTHYGPIRVGNVNQSNYEPMRAGTVNLSNFEPIIGGDDDNFRNALETKQLRGEANPDKSLIKEPSQNMMQAPYESIFDREKN</sequence>
<feature type="compositionally biased region" description="Basic and acidic residues" evidence="16">
    <location>
        <begin position="1079"/>
        <end position="1090"/>
    </location>
</feature>
<keyword evidence="12" id="KW-0378">Hydrolase</keyword>
<evidence type="ECO:0000256" key="7">
    <source>
        <dbReference type="ARBA" id="ARBA00022553"/>
    </source>
</evidence>
<keyword evidence="6" id="KW-0963">Cytoplasm</keyword>
<keyword evidence="13" id="KW-0788">Thiol protease</keyword>
<dbReference type="PROSITE" id="PS51036">
    <property type="entry name" value="ZF_A20"/>
    <property type="match status" value="2"/>
</dbReference>
<evidence type="ECO:0000256" key="14">
    <source>
        <dbReference type="ARBA" id="ARBA00022833"/>
    </source>
</evidence>
<evidence type="ECO:0000313" key="20">
    <source>
        <dbReference type="Proteomes" id="UP001164746"/>
    </source>
</evidence>
<evidence type="ECO:0000256" key="5">
    <source>
        <dbReference type="ARBA" id="ARBA00012759"/>
    </source>
</evidence>
<feature type="domain" description="OTU" evidence="17">
    <location>
        <begin position="170"/>
        <end position="340"/>
    </location>
</feature>
<gene>
    <name evidence="19" type="ORF">MAR_018214</name>
</gene>
<keyword evidence="11" id="KW-0833">Ubl conjugation pathway</keyword>
<feature type="domain" description="A20-type" evidence="18">
    <location>
        <begin position="486"/>
        <end position="521"/>
    </location>
</feature>
<keyword evidence="15" id="KW-0539">Nucleus</keyword>
<feature type="region of interest" description="Disordered" evidence="16">
    <location>
        <begin position="1079"/>
        <end position="1111"/>
    </location>
</feature>
<dbReference type="Proteomes" id="UP001164746">
    <property type="component" value="Chromosome 6"/>
</dbReference>
<evidence type="ECO:0000256" key="6">
    <source>
        <dbReference type="ARBA" id="ARBA00022490"/>
    </source>
</evidence>
<dbReference type="InterPro" id="IPR002653">
    <property type="entry name" value="Znf_A20"/>
</dbReference>